<sequence>MEIIAMPVGLVQANCYIVYKKEEKDALVIDPGGEPEKIIAAIEKHQLNVRAILLTHAHFDHIGGLEGIREFTNAPVYLHKAEWDWLGEPKLNGSAKLMGQPVTAQAADKELEEGPLEAGGFFMEALHTPGHSPGSISFVFPEDNFAVCGDVLFQQGIGRTDLVDGDIDILEHSVREKLYRLPEDLTVLPGHGPATTIGYEKKNNPFFPA</sequence>
<dbReference type="AlphaFoldDB" id="A0A0A1MX46"/>
<evidence type="ECO:0000256" key="1">
    <source>
        <dbReference type="ARBA" id="ARBA00001947"/>
    </source>
</evidence>
<name>A0A0A1MX46_9BACI</name>
<dbReference type="Gene3D" id="3.60.15.10">
    <property type="entry name" value="Ribonuclease Z/Hydroxyacylglutathione hydrolase-like"/>
    <property type="match status" value="1"/>
</dbReference>
<reference evidence="6 7" key="1">
    <citation type="submission" date="2014-11" db="EMBL/GenBank/DDBJ databases">
        <authorList>
            <person name="Urmite Genomes Urmite Genomes"/>
        </authorList>
    </citation>
    <scope>NUCLEOTIDE SEQUENCE [LARGE SCALE GENOMIC DNA]</scope>
    <source>
        <strain evidence="6 7">Oc5</strain>
    </source>
</reference>
<evidence type="ECO:0000256" key="2">
    <source>
        <dbReference type="ARBA" id="ARBA00022723"/>
    </source>
</evidence>
<keyword evidence="3 6" id="KW-0378">Hydrolase</keyword>
<dbReference type="GO" id="GO:0046872">
    <property type="term" value="F:metal ion binding"/>
    <property type="evidence" value="ECO:0007669"/>
    <property type="project" value="UniProtKB-KW"/>
</dbReference>
<comment type="cofactor">
    <cofactor evidence="1">
        <name>Zn(2+)</name>
        <dbReference type="ChEBI" id="CHEBI:29105"/>
    </cofactor>
</comment>
<organism evidence="6 7">
    <name type="scientific">Oceanobacillus oncorhynchi</name>
    <dbReference type="NCBI Taxonomy" id="545501"/>
    <lineage>
        <taxon>Bacteria</taxon>
        <taxon>Bacillati</taxon>
        <taxon>Bacillota</taxon>
        <taxon>Bacilli</taxon>
        <taxon>Bacillales</taxon>
        <taxon>Bacillaceae</taxon>
        <taxon>Oceanobacillus</taxon>
    </lineage>
</organism>
<evidence type="ECO:0000256" key="3">
    <source>
        <dbReference type="ARBA" id="ARBA00022801"/>
    </source>
</evidence>
<gene>
    <name evidence="6" type="ORF">BN997_04075</name>
</gene>
<dbReference type="STRING" id="545501.BN997_04075"/>
<keyword evidence="7" id="KW-1185">Reference proteome</keyword>
<proteinExistence type="predicted"/>
<dbReference type="Proteomes" id="UP000040453">
    <property type="component" value="Unassembled WGS sequence"/>
</dbReference>
<dbReference type="PANTHER" id="PTHR46233:SF3">
    <property type="entry name" value="HYDROXYACYLGLUTATHIONE HYDROLASE GLOC"/>
    <property type="match status" value="1"/>
</dbReference>
<accession>A0A0A1MX46</accession>
<keyword evidence="2" id="KW-0479">Metal-binding</keyword>
<dbReference type="CDD" id="cd06262">
    <property type="entry name" value="metallo-hydrolase-like_MBL-fold"/>
    <property type="match status" value="1"/>
</dbReference>
<keyword evidence="4" id="KW-0862">Zinc</keyword>
<dbReference type="OrthoDB" id="9802248at2"/>
<feature type="domain" description="Metallo-beta-lactamase" evidence="5">
    <location>
        <begin position="12"/>
        <end position="191"/>
    </location>
</feature>
<evidence type="ECO:0000256" key="4">
    <source>
        <dbReference type="ARBA" id="ARBA00022833"/>
    </source>
</evidence>
<dbReference type="SMART" id="SM00849">
    <property type="entry name" value="Lactamase_B"/>
    <property type="match status" value="1"/>
</dbReference>
<dbReference type="InterPro" id="IPR051453">
    <property type="entry name" value="MBL_Glyoxalase_II"/>
</dbReference>
<dbReference type="InterPro" id="IPR001279">
    <property type="entry name" value="Metallo-B-lactamas"/>
</dbReference>
<dbReference type="PANTHER" id="PTHR46233">
    <property type="entry name" value="HYDROXYACYLGLUTATHIONE HYDROLASE GLOC"/>
    <property type="match status" value="1"/>
</dbReference>
<dbReference type="SUPFAM" id="SSF56281">
    <property type="entry name" value="Metallo-hydrolase/oxidoreductase"/>
    <property type="match status" value="1"/>
</dbReference>
<dbReference type="Pfam" id="PF00753">
    <property type="entry name" value="Lactamase_B"/>
    <property type="match status" value="1"/>
</dbReference>
<protein>
    <submittedName>
        <fullName evidence="6">Putative metallo-hydrolase</fullName>
    </submittedName>
</protein>
<dbReference type="InterPro" id="IPR036866">
    <property type="entry name" value="RibonucZ/Hydroxyglut_hydro"/>
</dbReference>
<evidence type="ECO:0000259" key="5">
    <source>
        <dbReference type="SMART" id="SM00849"/>
    </source>
</evidence>
<dbReference type="EMBL" id="CDGG01000001">
    <property type="protein sequence ID" value="CEI84139.1"/>
    <property type="molecule type" value="Genomic_DNA"/>
</dbReference>
<evidence type="ECO:0000313" key="7">
    <source>
        <dbReference type="Proteomes" id="UP000040453"/>
    </source>
</evidence>
<dbReference type="GO" id="GO:0016787">
    <property type="term" value="F:hydrolase activity"/>
    <property type="evidence" value="ECO:0007669"/>
    <property type="project" value="UniProtKB-KW"/>
</dbReference>
<dbReference type="RefSeq" id="WP_042534771.1">
    <property type="nucleotide sequence ID" value="NZ_CAXOIH010000001.1"/>
</dbReference>
<evidence type="ECO:0000313" key="6">
    <source>
        <dbReference type="EMBL" id="CEI84139.1"/>
    </source>
</evidence>